<feature type="region of interest" description="Disordered" evidence="1">
    <location>
        <begin position="92"/>
        <end position="172"/>
    </location>
</feature>
<accession>A0ABR0SUN1</accession>
<evidence type="ECO:0008006" key="4">
    <source>
        <dbReference type="Google" id="ProtNLM"/>
    </source>
</evidence>
<feature type="compositionally biased region" description="Basic and acidic residues" evidence="1">
    <location>
        <begin position="97"/>
        <end position="107"/>
    </location>
</feature>
<feature type="compositionally biased region" description="Low complexity" evidence="1">
    <location>
        <begin position="36"/>
        <end position="55"/>
    </location>
</feature>
<keyword evidence="3" id="KW-1185">Reference proteome</keyword>
<evidence type="ECO:0000313" key="3">
    <source>
        <dbReference type="Proteomes" id="UP001338125"/>
    </source>
</evidence>
<feature type="compositionally biased region" description="Basic and acidic residues" evidence="1">
    <location>
        <begin position="8"/>
        <end position="27"/>
    </location>
</feature>
<organism evidence="2 3">
    <name type="scientific">Cladobotryum mycophilum</name>
    <dbReference type="NCBI Taxonomy" id="491253"/>
    <lineage>
        <taxon>Eukaryota</taxon>
        <taxon>Fungi</taxon>
        <taxon>Dikarya</taxon>
        <taxon>Ascomycota</taxon>
        <taxon>Pezizomycotina</taxon>
        <taxon>Sordariomycetes</taxon>
        <taxon>Hypocreomycetidae</taxon>
        <taxon>Hypocreales</taxon>
        <taxon>Hypocreaceae</taxon>
        <taxon>Cladobotryum</taxon>
    </lineage>
</organism>
<dbReference type="EMBL" id="JAVFKD010000004">
    <property type="protein sequence ID" value="KAK5995876.1"/>
    <property type="molecule type" value="Genomic_DNA"/>
</dbReference>
<reference evidence="2 3" key="1">
    <citation type="submission" date="2024-01" db="EMBL/GenBank/DDBJ databases">
        <title>Complete genome of Cladobotryum mycophilum ATHUM6906.</title>
        <authorList>
            <person name="Christinaki A.C."/>
            <person name="Myridakis A.I."/>
            <person name="Kouvelis V.N."/>
        </authorList>
    </citation>
    <scope>NUCLEOTIDE SEQUENCE [LARGE SCALE GENOMIC DNA]</scope>
    <source>
        <strain evidence="2 3">ATHUM6906</strain>
    </source>
</reference>
<feature type="region of interest" description="Disordered" evidence="1">
    <location>
        <begin position="1"/>
        <end position="55"/>
    </location>
</feature>
<gene>
    <name evidence="2" type="ORF">PT974_04294</name>
</gene>
<comment type="caution">
    <text evidence="2">The sequence shown here is derived from an EMBL/GenBank/DDBJ whole genome shotgun (WGS) entry which is preliminary data.</text>
</comment>
<protein>
    <recommendedName>
        <fullName evidence="4">Methyltransferase type 11 domain-containing protein</fullName>
    </recommendedName>
</protein>
<dbReference type="Proteomes" id="UP001338125">
    <property type="component" value="Unassembled WGS sequence"/>
</dbReference>
<sequence>MWDVIWTDPDKELVGEHRAKKEKDGEQKKKKSSNHSGRASVSTTSSRSSIDSPFSLFRGRGLKRVNTASANGQMASSISSGLESPSIISARSPLSRTFDESSRHSSDRASASIFERHVDSPTTASPVPNRAAESIGSISRSPSNNDSVFSTSLGDVTASSSIDDGPMTESEKMRSLIQILEQSAPITEQEAINTSPQVNESEINDVPNVEKAATGEPLTPPMSPTNMTPRSPFSIKIDPPKSPTSLVPPLKSPLRLAAPKWYTPMMPNNPEAWKPPDEWEPAMSESRKSISEVLGIEPLPTSPRSRNSVVSLNFDSLQEDVLKMATINTSDLLSRLRQLWTKARNQNLQFLLGVSEEATEMRRWMLSVMNHLDPPDLNGNRVVPCKESPMTARMTMVLYESSITVKYLAALHLSKQLYHISTMPILYDQFCNVRSIAVPSISSNEFPVAPRLFESVHSLSLASLCPSTMLPGILTNVHKCLKIGGALHLTLIDPLPRAGTMGPRMRAWIERNLLQNLAKQSRCMSPSTLFPHLLGEVGLRGKGSILTTTKFYALPESTRSQDEDPDTEVEKLRAESEAKAEVRSLVGRMFWVEVWGAHVTADNWWWEEQACVQECLELGTFWEYHTIRGVKGE</sequence>
<proteinExistence type="predicted"/>
<name>A0ABR0SUN1_9HYPO</name>
<feature type="region of interest" description="Disordered" evidence="1">
    <location>
        <begin position="212"/>
        <end position="232"/>
    </location>
</feature>
<feature type="compositionally biased region" description="Polar residues" evidence="1">
    <location>
        <begin position="136"/>
        <end position="162"/>
    </location>
</feature>
<evidence type="ECO:0000313" key="2">
    <source>
        <dbReference type="EMBL" id="KAK5995876.1"/>
    </source>
</evidence>
<evidence type="ECO:0000256" key="1">
    <source>
        <dbReference type="SAM" id="MobiDB-lite"/>
    </source>
</evidence>